<dbReference type="Proteomes" id="UP000588111">
    <property type="component" value="Unassembled WGS sequence"/>
</dbReference>
<keyword evidence="4" id="KW-0808">Transferase</keyword>
<evidence type="ECO:0000259" key="2">
    <source>
        <dbReference type="Pfam" id="PF00534"/>
    </source>
</evidence>
<evidence type="ECO:0000256" key="1">
    <source>
        <dbReference type="SAM" id="MobiDB-lite"/>
    </source>
</evidence>
<dbReference type="PANTHER" id="PTHR12526:SF630">
    <property type="entry name" value="GLYCOSYLTRANSFERASE"/>
    <property type="match status" value="1"/>
</dbReference>
<dbReference type="InterPro" id="IPR028098">
    <property type="entry name" value="Glyco_trans_4-like_N"/>
</dbReference>
<gene>
    <name evidence="4" type="ORF">FHS24_000704</name>
</gene>
<feature type="region of interest" description="Disordered" evidence="1">
    <location>
        <begin position="454"/>
        <end position="473"/>
    </location>
</feature>
<dbReference type="Pfam" id="PF00534">
    <property type="entry name" value="Glycos_transf_1"/>
    <property type="match status" value="1"/>
</dbReference>
<dbReference type="EMBL" id="JACHXL010000001">
    <property type="protein sequence ID" value="MBB3106213.1"/>
    <property type="molecule type" value="Genomic_DNA"/>
</dbReference>
<dbReference type="Gene3D" id="3.40.50.2000">
    <property type="entry name" value="Glycogen Phosphorylase B"/>
    <property type="match status" value="2"/>
</dbReference>
<feature type="domain" description="Glycosyl transferase family 1" evidence="2">
    <location>
        <begin position="193"/>
        <end position="344"/>
    </location>
</feature>
<dbReference type="AlphaFoldDB" id="A0A839TF58"/>
<dbReference type="GO" id="GO:0016757">
    <property type="term" value="F:glycosyltransferase activity"/>
    <property type="evidence" value="ECO:0007669"/>
    <property type="project" value="InterPro"/>
</dbReference>
<dbReference type="PANTHER" id="PTHR12526">
    <property type="entry name" value="GLYCOSYLTRANSFERASE"/>
    <property type="match status" value="1"/>
</dbReference>
<name>A0A839TF58_9GAMM</name>
<comment type="caution">
    <text evidence="4">The sequence shown here is derived from an EMBL/GenBank/DDBJ whole genome shotgun (WGS) entry which is preliminary data.</text>
</comment>
<dbReference type="RefSeq" id="WP_227671710.1">
    <property type="nucleotide sequence ID" value="NZ_CAJHAH010000002.1"/>
</dbReference>
<organism evidence="4 5">
    <name type="scientific">Psychrobacter luti</name>
    <dbReference type="NCBI Taxonomy" id="198481"/>
    <lineage>
        <taxon>Bacteria</taxon>
        <taxon>Pseudomonadati</taxon>
        <taxon>Pseudomonadota</taxon>
        <taxon>Gammaproteobacteria</taxon>
        <taxon>Moraxellales</taxon>
        <taxon>Moraxellaceae</taxon>
        <taxon>Psychrobacter</taxon>
    </lineage>
</organism>
<protein>
    <submittedName>
        <fullName evidence="4">Glycosyltransferase involved in cell wall biosynthesis</fullName>
    </submittedName>
</protein>
<feature type="domain" description="Glycosyltransferase subfamily 4-like N-terminal" evidence="3">
    <location>
        <begin position="16"/>
        <end position="172"/>
    </location>
</feature>
<proteinExistence type="predicted"/>
<keyword evidence="5" id="KW-1185">Reference proteome</keyword>
<dbReference type="SUPFAM" id="SSF53756">
    <property type="entry name" value="UDP-Glycosyltransferase/glycogen phosphorylase"/>
    <property type="match status" value="1"/>
</dbReference>
<dbReference type="InterPro" id="IPR001296">
    <property type="entry name" value="Glyco_trans_1"/>
</dbReference>
<accession>A0A839TF58</accession>
<evidence type="ECO:0000313" key="5">
    <source>
        <dbReference type="Proteomes" id="UP000588111"/>
    </source>
</evidence>
<evidence type="ECO:0000259" key="3">
    <source>
        <dbReference type="Pfam" id="PF13439"/>
    </source>
</evidence>
<evidence type="ECO:0000313" key="4">
    <source>
        <dbReference type="EMBL" id="MBB3106213.1"/>
    </source>
</evidence>
<sequence>MKVMRLLSSLKHDESERGIFHLGRALVKNEHTSIIISSADEENDLVKRLKRDGNIYHQLYMNKKSWLSLLQVAPLRRLIEKYDPDVIHVHSRTPAWILHLALRRARVKRRPKLVSTMYGFYPINKYSQALLDVDTIITVSDSVTNYLKKGLRREDLEPKVIKRIYRGVDTRRYPYRHNPSVYWLRHTFAEYPELEHKKWLVFPTIIGNEYGQEWLIDILGNLQEQFPNIHAIIMDEDYREGDVAHEDFRQRSNTLGLSERITYVGSKRNDMREWLSAANIVMALANEPESIGINALQAIHLGTPVIGWDQAAFSEILQPLYPQGLVRKYNAKALCKAVRNQLESVTRPEMTTKFTMREMIEQTLAVYQELYEESLAAAQADAIAVKRIRNSLSKASKSIPESPYVKIEPANKNTKVRLLKDSTKTTDAKVLETKVLEAKTADVKATDTKEIQVKATESVKPADDSKATQDNTE</sequence>
<dbReference type="Pfam" id="PF13439">
    <property type="entry name" value="Glyco_transf_4"/>
    <property type="match status" value="1"/>
</dbReference>
<dbReference type="GO" id="GO:1901135">
    <property type="term" value="P:carbohydrate derivative metabolic process"/>
    <property type="evidence" value="ECO:0007669"/>
    <property type="project" value="UniProtKB-ARBA"/>
</dbReference>
<reference evidence="4 5" key="1">
    <citation type="submission" date="2020-08" db="EMBL/GenBank/DDBJ databases">
        <title>Genomic Encyclopedia of Type Strains, Phase III (KMG-III): the genomes of soil and plant-associated and newly described type strains.</title>
        <authorList>
            <person name="Whitman W."/>
        </authorList>
    </citation>
    <scope>NUCLEOTIDE SEQUENCE [LARGE SCALE GENOMIC DNA]</scope>
    <source>
        <strain evidence="4 5">CECT 5885</strain>
    </source>
</reference>